<evidence type="ECO:0000256" key="1">
    <source>
        <dbReference type="SAM" id="MobiDB-lite"/>
    </source>
</evidence>
<dbReference type="FunCoup" id="A0A316W876">
    <property type="interactions" value="21"/>
</dbReference>
<name>A0A316W876_9BASI</name>
<proteinExistence type="predicted"/>
<feature type="region of interest" description="Disordered" evidence="1">
    <location>
        <begin position="96"/>
        <end position="122"/>
    </location>
</feature>
<dbReference type="PANTHER" id="PTHR10927">
    <property type="entry name" value="RIBOSOME MATURATION PROTEIN SBDS"/>
    <property type="match status" value="1"/>
</dbReference>
<dbReference type="Proteomes" id="UP000245783">
    <property type="component" value="Unassembled WGS sequence"/>
</dbReference>
<dbReference type="AlphaFoldDB" id="A0A316W876"/>
<dbReference type="PANTHER" id="PTHR10927:SF2">
    <property type="entry name" value="RESTRICTION OF TELOMERE CAPPING PROTEIN 3"/>
    <property type="match status" value="1"/>
</dbReference>
<evidence type="ECO:0000313" key="4">
    <source>
        <dbReference type="Proteomes" id="UP000245783"/>
    </source>
</evidence>
<sequence length="122" mass="13134">MPKSFHKVVYHPEHNANDLFQVIVNGEEYKKWKAGDTTIPLADVVDSFQIFHTGQGAQGIMGKPSKQDLDNFFGTHNDTDVVLQILQKGDLQAASAKDGFSSTNDGKSGAFQASAGATHGGR</sequence>
<gene>
    <name evidence="3" type="ORF">IE81DRAFT_212295</name>
</gene>
<dbReference type="InParanoid" id="A0A316W876"/>
<feature type="domain" description="Ribosome maturation protein SDO1/SBDS N-terminal" evidence="2">
    <location>
        <begin position="6"/>
        <end position="95"/>
    </location>
</feature>
<protein>
    <submittedName>
        <fullName evidence="3">DUF1960-domain-containing protein</fullName>
    </submittedName>
</protein>
<dbReference type="SUPFAM" id="SSF89895">
    <property type="entry name" value="FYSH domain"/>
    <property type="match status" value="1"/>
</dbReference>
<evidence type="ECO:0000259" key="2">
    <source>
        <dbReference type="Pfam" id="PF01172"/>
    </source>
</evidence>
<dbReference type="InterPro" id="IPR019783">
    <property type="entry name" value="SDO1/SBDS_N"/>
</dbReference>
<dbReference type="RefSeq" id="XP_025372478.1">
    <property type="nucleotide sequence ID" value="XM_025510980.1"/>
</dbReference>
<dbReference type="STRING" id="1522189.A0A316W876"/>
<evidence type="ECO:0000313" key="3">
    <source>
        <dbReference type="EMBL" id="PWN45318.1"/>
    </source>
</evidence>
<dbReference type="InterPro" id="IPR039100">
    <property type="entry name" value="Sdo1/SBDS-like"/>
</dbReference>
<keyword evidence="4" id="KW-1185">Reference proteome</keyword>
<dbReference type="Gene3D" id="3.30.1250.10">
    <property type="entry name" value="Ribosome maturation protein SBDS, N-terminal domain"/>
    <property type="match status" value="1"/>
</dbReference>
<dbReference type="OrthoDB" id="2567806at2759"/>
<accession>A0A316W876</accession>
<reference evidence="3 4" key="1">
    <citation type="journal article" date="2018" name="Mol. Biol. Evol.">
        <title>Broad Genomic Sampling Reveals a Smut Pathogenic Ancestry of the Fungal Clade Ustilaginomycotina.</title>
        <authorList>
            <person name="Kijpornyongpan T."/>
            <person name="Mondo S.J."/>
            <person name="Barry K."/>
            <person name="Sandor L."/>
            <person name="Lee J."/>
            <person name="Lipzen A."/>
            <person name="Pangilinan J."/>
            <person name="LaButti K."/>
            <person name="Hainaut M."/>
            <person name="Henrissat B."/>
            <person name="Grigoriev I.V."/>
            <person name="Spatafora J.W."/>
            <person name="Aime M.C."/>
        </authorList>
    </citation>
    <scope>NUCLEOTIDE SEQUENCE [LARGE SCALE GENOMIC DNA]</scope>
    <source>
        <strain evidence="3 4">MCA 4658</strain>
    </source>
</reference>
<dbReference type="GeneID" id="37032850"/>
<dbReference type="Pfam" id="PF01172">
    <property type="entry name" value="SBDS_N"/>
    <property type="match status" value="1"/>
</dbReference>
<dbReference type="InterPro" id="IPR036786">
    <property type="entry name" value="Ribosome_mat_SBDS_N_sf"/>
</dbReference>
<organism evidence="3 4">
    <name type="scientific">Ceraceosorus guamensis</name>
    <dbReference type="NCBI Taxonomy" id="1522189"/>
    <lineage>
        <taxon>Eukaryota</taxon>
        <taxon>Fungi</taxon>
        <taxon>Dikarya</taxon>
        <taxon>Basidiomycota</taxon>
        <taxon>Ustilaginomycotina</taxon>
        <taxon>Exobasidiomycetes</taxon>
        <taxon>Ceraceosorales</taxon>
        <taxon>Ceraceosoraceae</taxon>
        <taxon>Ceraceosorus</taxon>
    </lineage>
</organism>
<dbReference type="EMBL" id="KZ819356">
    <property type="protein sequence ID" value="PWN45318.1"/>
    <property type="molecule type" value="Genomic_DNA"/>
</dbReference>